<keyword evidence="2" id="KW-1133">Transmembrane helix</keyword>
<gene>
    <name evidence="3" type="ORF">CYJ22_07390</name>
</gene>
<dbReference type="RefSeq" id="WP_101602157.1">
    <property type="nucleotide sequence ID" value="NZ_PKKM01000009.1"/>
</dbReference>
<evidence type="ECO:0000313" key="4">
    <source>
        <dbReference type="Proteomes" id="UP000234198"/>
    </source>
</evidence>
<keyword evidence="2" id="KW-0472">Membrane</keyword>
<feature type="compositionally biased region" description="Polar residues" evidence="1">
    <location>
        <begin position="130"/>
        <end position="140"/>
    </location>
</feature>
<protein>
    <submittedName>
        <fullName evidence="3">Protein CrcB-like protein</fullName>
    </submittedName>
</protein>
<feature type="transmembrane region" description="Helical" evidence="2">
    <location>
        <begin position="67"/>
        <end position="88"/>
    </location>
</feature>
<proteinExistence type="predicted"/>
<feature type="compositionally biased region" description="Low complexity" evidence="1">
    <location>
        <begin position="159"/>
        <end position="169"/>
    </location>
</feature>
<reference evidence="3 4" key="1">
    <citation type="submission" date="2017-12" db="EMBL/GenBank/DDBJ databases">
        <title>Phylogenetic diversity of female urinary microbiome.</title>
        <authorList>
            <person name="Thomas-White K."/>
            <person name="Wolfe A.J."/>
        </authorList>
    </citation>
    <scope>NUCLEOTIDE SEQUENCE [LARGE SCALE GENOMIC DNA]</scope>
    <source>
        <strain evidence="3 4">UMB0018</strain>
    </source>
</reference>
<feature type="region of interest" description="Disordered" evidence="1">
    <location>
        <begin position="130"/>
        <end position="177"/>
    </location>
</feature>
<evidence type="ECO:0000256" key="1">
    <source>
        <dbReference type="SAM" id="MobiDB-lite"/>
    </source>
</evidence>
<dbReference type="EMBL" id="PKKM01000009">
    <property type="protein sequence ID" value="PKY64184.1"/>
    <property type="molecule type" value="Genomic_DNA"/>
</dbReference>
<comment type="caution">
    <text evidence="3">The sequence shown here is derived from an EMBL/GenBank/DDBJ whole genome shotgun (WGS) entry which is preliminary data.</text>
</comment>
<dbReference type="AlphaFoldDB" id="A0A2I1HZ70"/>
<keyword evidence="2" id="KW-0812">Transmembrane</keyword>
<feature type="transmembrane region" description="Helical" evidence="2">
    <location>
        <begin position="36"/>
        <end position="55"/>
    </location>
</feature>
<feature type="compositionally biased region" description="Acidic residues" evidence="1">
    <location>
        <begin position="143"/>
        <end position="158"/>
    </location>
</feature>
<sequence length="177" mass="19615">MIDMRDPRGIITFIVRYLMLQVGLLVLLVLSLSSSLVLLAFFCLMGFFTFFQVLASISRDFLDHAGLWKAIVIAVTVLADVPILWWFGRLAAGIAGSGSDWWLVTSWMPFHFFAAFFAWGLREIFHSPDPQRTATPSAPDSTIEPDDSANSDSEDTEADTPTTTTAVTEADTDTDEQ</sequence>
<accession>A0A2I1HZ70</accession>
<evidence type="ECO:0000256" key="2">
    <source>
        <dbReference type="SAM" id="Phobius"/>
    </source>
</evidence>
<organism evidence="3 4">
    <name type="scientific">Schaalia odontolytica</name>
    <dbReference type="NCBI Taxonomy" id="1660"/>
    <lineage>
        <taxon>Bacteria</taxon>
        <taxon>Bacillati</taxon>
        <taxon>Actinomycetota</taxon>
        <taxon>Actinomycetes</taxon>
        <taxon>Actinomycetales</taxon>
        <taxon>Actinomycetaceae</taxon>
        <taxon>Schaalia</taxon>
    </lineage>
</organism>
<feature type="transmembrane region" description="Helical" evidence="2">
    <location>
        <begin position="100"/>
        <end position="121"/>
    </location>
</feature>
<evidence type="ECO:0000313" key="3">
    <source>
        <dbReference type="EMBL" id="PKY64184.1"/>
    </source>
</evidence>
<dbReference type="Proteomes" id="UP000234198">
    <property type="component" value="Unassembled WGS sequence"/>
</dbReference>
<feature type="transmembrane region" description="Helical" evidence="2">
    <location>
        <begin position="9"/>
        <end position="30"/>
    </location>
</feature>
<name>A0A2I1HZ70_9ACTO</name>